<dbReference type="EMBL" id="REGN01003423">
    <property type="protein sequence ID" value="RNA22630.1"/>
    <property type="molecule type" value="Genomic_DNA"/>
</dbReference>
<evidence type="ECO:0000313" key="2">
    <source>
        <dbReference type="Proteomes" id="UP000276133"/>
    </source>
</evidence>
<keyword evidence="2" id="KW-1185">Reference proteome</keyword>
<dbReference type="AlphaFoldDB" id="A0A3M7RGL7"/>
<evidence type="ECO:0000313" key="1">
    <source>
        <dbReference type="EMBL" id="RNA22630.1"/>
    </source>
</evidence>
<sequence>MSFAERRHTLPPECFNKQVHIVKDLIGNINVVDGCMTAGFIFVKILSVSSELVLMRIMTWLEIE</sequence>
<comment type="caution">
    <text evidence="1">The sequence shown here is derived from an EMBL/GenBank/DDBJ whole genome shotgun (WGS) entry which is preliminary data.</text>
</comment>
<gene>
    <name evidence="1" type="ORF">BpHYR1_002573</name>
</gene>
<organism evidence="1 2">
    <name type="scientific">Brachionus plicatilis</name>
    <name type="common">Marine rotifer</name>
    <name type="synonym">Brachionus muelleri</name>
    <dbReference type="NCBI Taxonomy" id="10195"/>
    <lineage>
        <taxon>Eukaryota</taxon>
        <taxon>Metazoa</taxon>
        <taxon>Spiralia</taxon>
        <taxon>Gnathifera</taxon>
        <taxon>Rotifera</taxon>
        <taxon>Eurotatoria</taxon>
        <taxon>Monogononta</taxon>
        <taxon>Pseudotrocha</taxon>
        <taxon>Ploima</taxon>
        <taxon>Brachionidae</taxon>
        <taxon>Brachionus</taxon>
    </lineage>
</organism>
<accession>A0A3M7RGL7</accession>
<proteinExistence type="predicted"/>
<name>A0A3M7RGL7_BRAPC</name>
<dbReference type="Proteomes" id="UP000276133">
    <property type="component" value="Unassembled WGS sequence"/>
</dbReference>
<protein>
    <submittedName>
        <fullName evidence="1">Uncharacterized protein</fullName>
    </submittedName>
</protein>
<reference evidence="1 2" key="1">
    <citation type="journal article" date="2018" name="Sci. Rep.">
        <title>Genomic signatures of local adaptation to the degree of environmental predictability in rotifers.</title>
        <authorList>
            <person name="Franch-Gras L."/>
            <person name="Hahn C."/>
            <person name="Garcia-Roger E.M."/>
            <person name="Carmona M.J."/>
            <person name="Serra M."/>
            <person name="Gomez A."/>
        </authorList>
    </citation>
    <scope>NUCLEOTIDE SEQUENCE [LARGE SCALE GENOMIC DNA]</scope>
    <source>
        <strain evidence="1">HYR1</strain>
    </source>
</reference>